<evidence type="ECO:0000313" key="2">
    <source>
        <dbReference type="EMBL" id="EAZ91957.1"/>
    </source>
</evidence>
<dbReference type="GO" id="GO:0001046">
    <property type="term" value="F:core promoter sequence-specific DNA binding"/>
    <property type="evidence" value="ECO:0007669"/>
    <property type="project" value="TreeGrafter"/>
</dbReference>
<evidence type="ECO:0000259" key="1">
    <source>
        <dbReference type="PROSITE" id="PS50943"/>
    </source>
</evidence>
<organism evidence="2 3">
    <name type="scientific">Crocosphaera chwakensis CCY0110</name>
    <dbReference type="NCBI Taxonomy" id="391612"/>
    <lineage>
        <taxon>Bacteria</taxon>
        <taxon>Bacillati</taxon>
        <taxon>Cyanobacteriota</taxon>
        <taxon>Cyanophyceae</taxon>
        <taxon>Oscillatoriophycideae</taxon>
        <taxon>Chroococcales</taxon>
        <taxon>Aphanothecaceae</taxon>
        <taxon>Crocosphaera</taxon>
        <taxon>Crocosphaera chwakensis</taxon>
    </lineage>
</organism>
<dbReference type="Proteomes" id="UP000003781">
    <property type="component" value="Unassembled WGS sequence"/>
</dbReference>
<dbReference type="eggNOG" id="COG5499">
    <property type="taxonomic scope" value="Bacteria"/>
</dbReference>
<dbReference type="SMART" id="SM00530">
    <property type="entry name" value="HTH_XRE"/>
    <property type="match status" value="1"/>
</dbReference>
<dbReference type="Gene3D" id="1.10.260.40">
    <property type="entry name" value="lambda repressor-like DNA-binding domains"/>
    <property type="match status" value="1"/>
</dbReference>
<name>A3INQ9_9CHRO</name>
<dbReference type="GO" id="GO:0006355">
    <property type="term" value="P:regulation of DNA-templated transcription"/>
    <property type="evidence" value="ECO:0007669"/>
    <property type="project" value="InterPro"/>
</dbReference>
<protein>
    <recommendedName>
        <fullName evidence="1">HTH cro/C1-type domain-containing protein</fullName>
    </recommendedName>
</protein>
<dbReference type="AlphaFoldDB" id="A3INQ9"/>
<dbReference type="EMBL" id="AAXW01000010">
    <property type="protein sequence ID" value="EAZ91957.1"/>
    <property type="molecule type" value="Genomic_DNA"/>
</dbReference>
<comment type="caution">
    <text evidence="2">The sequence shown here is derived from an EMBL/GenBank/DDBJ whole genome shotgun (WGS) entry which is preliminary data.</text>
</comment>
<dbReference type="InterPro" id="IPR010982">
    <property type="entry name" value="Lambda_DNA-bd_dom_sf"/>
</dbReference>
<dbReference type="OrthoDB" id="461707at2"/>
<gene>
    <name evidence="2" type="ORF">CY0110_29819</name>
</gene>
<feature type="domain" description="HTH cro/C1-type" evidence="1">
    <location>
        <begin position="75"/>
        <end position="128"/>
    </location>
</feature>
<sequence>MYTQDRYIELLKQFPPRPIKSDEDLEATQEIVNQLLDKPQLTEEESDYLDVLGMLIYEYEKDLDIVPDIYGVELLKVLLEERNLKQKDLVSIFKTESIISDVLNEKRKLTTRHIQELAEFFNLSPAAFFPHSSV</sequence>
<keyword evidence="3" id="KW-1185">Reference proteome</keyword>
<dbReference type="InterPro" id="IPR039060">
    <property type="entry name" value="Antitox_HigA"/>
</dbReference>
<dbReference type="PANTHER" id="PTHR40455">
    <property type="entry name" value="ANTITOXIN HIGA"/>
    <property type="match status" value="1"/>
</dbReference>
<reference evidence="2 3" key="1">
    <citation type="submission" date="2007-03" db="EMBL/GenBank/DDBJ databases">
        <authorList>
            <person name="Stal L."/>
            <person name="Ferriera S."/>
            <person name="Johnson J."/>
            <person name="Kravitz S."/>
            <person name="Beeson K."/>
            <person name="Sutton G."/>
            <person name="Rogers Y.-H."/>
            <person name="Friedman R."/>
            <person name="Frazier M."/>
            <person name="Venter J.C."/>
        </authorList>
    </citation>
    <scope>NUCLEOTIDE SEQUENCE [LARGE SCALE GENOMIC DNA]</scope>
    <source>
        <strain evidence="2 3">CCY0110</strain>
    </source>
</reference>
<proteinExistence type="predicted"/>
<dbReference type="RefSeq" id="WP_008275029.1">
    <property type="nucleotide sequence ID" value="NZ_AAXW01000010.1"/>
</dbReference>
<dbReference type="InterPro" id="IPR001387">
    <property type="entry name" value="Cro/C1-type_HTH"/>
</dbReference>
<accession>A3INQ9</accession>
<dbReference type="PANTHER" id="PTHR40455:SF1">
    <property type="entry name" value="ANTITOXIN HIGA"/>
    <property type="match status" value="1"/>
</dbReference>
<evidence type="ECO:0000313" key="3">
    <source>
        <dbReference type="Proteomes" id="UP000003781"/>
    </source>
</evidence>
<dbReference type="PROSITE" id="PS50943">
    <property type="entry name" value="HTH_CROC1"/>
    <property type="match status" value="1"/>
</dbReference>
<dbReference type="SUPFAM" id="SSF47413">
    <property type="entry name" value="lambda repressor-like DNA-binding domains"/>
    <property type="match status" value="1"/>
</dbReference>